<evidence type="ECO:0000313" key="5">
    <source>
        <dbReference type="Proteomes" id="UP001303614"/>
    </source>
</evidence>
<proteinExistence type="predicted"/>
<organism evidence="3 4">
    <name type="scientific">Xanthomonas floridensis</name>
    <dbReference type="NCBI Taxonomy" id="1843580"/>
    <lineage>
        <taxon>Bacteria</taxon>
        <taxon>Pseudomonadati</taxon>
        <taxon>Pseudomonadota</taxon>
        <taxon>Gammaproteobacteria</taxon>
        <taxon>Lysobacterales</taxon>
        <taxon>Lysobacteraceae</taxon>
        <taxon>Xanthomonas</taxon>
    </lineage>
</organism>
<dbReference type="InterPro" id="IPR022123">
    <property type="entry name" value="DUF3658"/>
</dbReference>
<dbReference type="RefSeq" id="WP_064508958.1">
    <property type="nucleotide sequence ID" value="NZ_JAYFSN010000018.1"/>
</dbReference>
<keyword evidence="5" id="KW-1185">Reference proteome</keyword>
<dbReference type="Proteomes" id="UP001303614">
    <property type="component" value="Unassembled WGS sequence"/>
</dbReference>
<gene>
    <name evidence="3" type="ORF">A7D17_16670</name>
    <name evidence="2" type="ORF">VB146_14840</name>
</gene>
<reference evidence="2 5" key="2">
    <citation type="submission" date="2023-12" db="EMBL/GenBank/DDBJ databases">
        <title>Genome sequencing of Xanthomonas floridensis.</title>
        <authorList>
            <person name="Greer S."/>
            <person name="Harrison J."/>
            <person name="Grant M."/>
            <person name="Vicente J."/>
            <person name="Studholme D."/>
        </authorList>
    </citation>
    <scope>NUCLEOTIDE SEQUENCE [LARGE SCALE GENOMIC DNA]</scope>
    <source>
        <strain evidence="2 5">WHRI 8848</strain>
    </source>
</reference>
<feature type="domain" description="DUF3658" evidence="1">
    <location>
        <begin position="13"/>
        <end position="78"/>
    </location>
</feature>
<evidence type="ECO:0000259" key="1">
    <source>
        <dbReference type="Pfam" id="PF12395"/>
    </source>
</evidence>
<dbReference type="AlphaFoldDB" id="A0A1A9MAN7"/>
<evidence type="ECO:0000313" key="3">
    <source>
        <dbReference type="EMBL" id="OAG67603.1"/>
    </source>
</evidence>
<sequence length="91" mass="9677">MTSTGPSGSKPSAIDAFITGAVDAQWQKVAMVIAKALTDERLNLADVEDAADQVAQRIAGLVRSGRLEAAGDMTDWRHGEVRLATHAPHPR</sequence>
<dbReference type="Proteomes" id="UP000077659">
    <property type="component" value="Unassembled WGS sequence"/>
</dbReference>
<reference evidence="3 4" key="1">
    <citation type="submission" date="2016-05" db="EMBL/GenBank/DDBJ databases">
        <title>Pathogenic, phenotypic and molecular characterisation of Xanthomonas nasturtii sp. nov. and Xanthomonas floridensis sp. nov., new species of Xanthomonas associated with watercress production in Florida.</title>
        <authorList>
            <person name="Vicente J.G."/>
            <person name="Rothwell S."/>
            <person name="Holub E.B."/>
            <person name="Studholme D.J."/>
        </authorList>
    </citation>
    <scope>NUCLEOTIDE SEQUENCE [LARGE SCALE GENOMIC DNA]</scope>
    <source>
        <strain evidence="3 4">WHRI 8848</strain>
    </source>
</reference>
<evidence type="ECO:0000313" key="2">
    <source>
        <dbReference type="EMBL" id="MEA5125103.1"/>
    </source>
</evidence>
<name>A0A1A9MAN7_9XANT</name>
<comment type="caution">
    <text evidence="3">The sequence shown here is derived from an EMBL/GenBank/DDBJ whole genome shotgun (WGS) entry which is preliminary data.</text>
</comment>
<dbReference type="Pfam" id="PF12395">
    <property type="entry name" value="DUF3658"/>
    <property type="match status" value="1"/>
</dbReference>
<protein>
    <submittedName>
        <fullName evidence="2">DUF3658 domain-containing protein</fullName>
    </submittedName>
</protein>
<accession>A0A1A9MAN7</accession>
<evidence type="ECO:0000313" key="4">
    <source>
        <dbReference type="Proteomes" id="UP000077659"/>
    </source>
</evidence>
<dbReference type="EMBL" id="LXNG01000015">
    <property type="protein sequence ID" value="OAG67603.1"/>
    <property type="molecule type" value="Genomic_DNA"/>
</dbReference>
<dbReference type="OrthoDB" id="6006919at2"/>
<dbReference type="STRING" id="1843580.A7D17_16670"/>
<dbReference type="EMBL" id="JAYFSO010000019">
    <property type="protein sequence ID" value="MEA5125103.1"/>
    <property type="molecule type" value="Genomic_DNA"/>
</dbReference>